<dbReference type="Gene3D" id="3.90.960.10">
    <property type="entry name" value="YbaK/aminoacyl-tRNA synthetase-associated domain"/>
    <property type="match status" value="1"/>
</dbReference>
<reference evidence="6 7" key="1">
    <citation type="submission" date="2019-02" db="EMBL/GenBank/DDBJ databases">
        <title>Isolation and identification of novel species under the genus Muribaculum.</title>
        <authorList>
            <person name="Miyake S."/>
            <person name="Ding Y."/>
            <person name="Low A."/>
            <person name="Soh M."/>
            <person name="Seedorf H."/>
        </authorList>
    </citation>
    <scope>NUCLEOTIDE SEQUENCE [LARGE SCALE GENOMIC DNA]</scope>
    <source>
        <strain evidence="6 7">TLL-A4</strain>
    </source>
</reference>
<comment type="similarity">
    <text evidence="1 4">Belongs to the prolyl-tRNA editing family. YbaK/EbsC subfamily.</text>
</comment>
<dbReference type="EMBL" id="CP039393">
    <property type="protein sequence ID" value="QCD35415.1"/>
    <property type="molecule type" value="Genomic_DNA"/>
</dbReference>
<dbReference type="Pfam" id="PF04073">
    <property type="entry name" value="tRNA_edit"/>
    <property type="match status" value="1"/>
</dbReference>
<evidence type="ECO:0000256" key="2">
    <source>
        <dbReference type="ARBA" id="ARBA00022917"/>
    </source>
</evidence>
<dbReference type="InterPro" id="IPR007214">
    <property type="entry name" value="YbaK/aa-tRNA-synth-assoc-dom"/>
</dbReference>
<gene>
    <name evidence="6" type="primary">ybaK</name>
    <name evidence="6" type="ORF">E7746_05635</name>
</gene>
<dbReference type="InterPro" id="IPR036754">
    <property type="entry name" value="YbaK/aa-tRNA-synt-asso_dom_sf"/>
</dbReference>
<keyword evidence="7" id="KW-1185">Reference proteome</keyword>
<accession>A0A4P7VNL5</accession>
<protein>
    <recommendedName>
        <fullName evidence="4">Cys-tRNA(Pro)/Cys-tRNA(Cys) deacylase</fullName>
        <ecNumber evidence="4">4.2.-.-</ecNumber>
    </recommendedName>
</protein>
<organism evidence="6 7">
    <name type="scientific">Muribaculum gordoncarteri</name>
    <dbReference type="NCBI Taxonomy" id="2530390"/>
    <lineage>
        <taxon>Bacteria</taxon>
        <taxon>Pseudomonadati</taxon>
        <taxon>Bacteroidota</taxon>
        <taxon>Bacteroidia</taxon>
        <taxon>Bacteroidales</taxon>
        <taxon>Muribaculaceae</taxon>
        <taxon>Muribaculum</taxon>
    </lineage>
</organism>
<dbReference type="RefSeq" id="WP_136410139.1">
    <property type="nucleotide sequence ID" value="NZ_CP039393.1"/>
</dbReference>
<dbReference type="KEGG" id="mgod:E7746_05635"/>
<name>A0A4P7VNL5_9BACT</name>
<dbReference type="PIRSF" id="PIRSF006181">
    <property type="entry name" value="EbsC_YbaK"/>
    <property type="match status" value="1"/>
</dbReference>
<keyword evidence="2 4" id="KW-0648">Protein biosynthesis</keyword>
<dbReference type="EC" id="4.2.-.-" evidence="4"/>
<dbReference type="GO" id="GO:0016829">
    <property type="term" value="F:lyase activity"/>
    <property type="evidence" value="ECO:0007669"/>
    <property type="project" value="UniProtKB-KW"/>
</dbReference>
<dbReference type="Proteomes" id="UP000297031">
    <property type="component" value="Chromosome"/>
</dbReference>
<evidence type="ECO:0000313" key="7">
    <source>
        <dbReference type="Proteomes" id="UP000297031"/>
    </source>
</evidence>
<feature type="domain" description="YbaK/aminoacyl-tRNA synthetase-associated" evidence="5">
    <location>
        <begin position="34"/>
        <end position="147"/>
    </location>
</feature>
<evidence type="ECO:0000256" key="1">
    <source>
        <dbReference type="ARBA" id="ARBA00009798"/>
    </source>
</evidence>
<sequence>MSGIAKTNAARLLDKARIAYELIPYRVDENNLAADHVAEELGEDINRVFKTLVLHGDKCGYFVCVIPGNMEVDLKAAAKTAGAKKVEMIPMKELLPLTGYIRGGCSPIGMKKAFPTYFHSTALDYDFIYVSAGVRGLQFKVSPGDLIGYVKATVADIATPMTE</sequence>
<dbReference type="CDD" id="cd00002">
    <property type="entry name" value="YbaK_deacylase"/>
    <property type="match status" value="1"/>
</dbReference>
<dbReference type="OrthoDB" id="9809296at2"/>
<dbReference type="GO" id="GO:0006412">
    <property type="term" value="P:translation"/>
    <property type="evidence" value="ECO:0007669"/>
    <property type="project" value="UniProtKB-KW"/>
</dbReference>
<proteinExistence type="inferred from homology"/>
<evidence type="ECO:0000313" key="6">
    <source>
        <dbReference type="EMBL" id="QCD35415.1"/>
    </source>
</evidence>
<evidence type="ECO:0000259" key="5">
    <source>
        <dbReference type="Pfam" id="PF04073"/>
    </source>
</evidence>
<dbReference type="PANTHER" id="PTHR30411">
    <property type="entry name" value="CYTOPLASMIC PROTEIN"/>
    <property type="match status" value="1"/>
</dbReference>
<evidence type="ECO:0000256" key="4">
    <source>
        <dbReference type="PIRNR" id="PIRNR006181"/>
    </source>
</evidence>
<evidence type="ECO:0000256" key="3">
    <source>
        <dbReference type="ARBA" id="ARBA00023239"/>
    </source>
</evidence>
<keyword evidence="3 4" id="KW-0456">Lyase</keyword>
<dbReference type="PANTHER" id="PTHR30411:SF0">
    <property type="entry name" value="CYS-TRNA(PRO)_CYS-TRNA(CYS) DEACYLASE YBAK"/>
    <property type="match status" value="1"/>
</dbReference>
<dbReference type="SUPFAM" id="SSF55826">
    <property type="entry name" value="YbaK/ProRS associated domain"/>
    <property type="match status" value="1"/>
</dbReference>
<dbReference type="InterPro" id="IPR004369">
    <property type="entry name" value="Prolyl-tRNA_editing_YbaK/EbsC"/>
</dbReference>
<dbReference type="GO" id="GO:0002161">
    <property type="term" value="F:aminoacyl-tRNA deacylase activity"/>
    <property type="evidence" value="ECO:0007669"/>
    <property type="project" value="InterPro"/>
</dbReference>
<dbReference type="AlphaFoldDB" id="A0A4P7VNL5"/>
<dbReference type="NCBIfam" id="TIGR00011">
    <property type="entry name" value="YbaK_EbsC"/>
    <property type="match status" value="1"/>
</dbReference>